<proteinExistence type="predicted"/>
<name>X1SRV7_9ZZZZ</name>
<evidence type="ECO:0000313" key="1">
    <source>
        <dbReference type="EMBL" id="GAI70534.1"/>
    </source>
</evidence>
<organism evidence="1">
    <name type="scientific">marine sediment metagenome</name>
    <dbReference type="NCBI Taxonomy" id="412755"/>
    <lineage>
        <taxon>unclassified sequences</taxon>
        <taxon>metagenomes</taxon>
        <taxon>ecological metagenomes</taxon>
    </lineage>
</organism>
<dbReference type="EMBL" id="BARV01044264">
    <property type="protein sequence ID" value="GAI70534.1"/>
    <property type="molecule type" value="Genomic_DNA"/>
</dbReference>
<protein>
    <submittedName>
        <fullName evidence="1">Uncharacterized protein</fullName>
    </submittedName>
</protein>
<gene>
    <name evidence="1" type="ORF">S06H3_65617</name>
</gene>
<reference evidence="1" key="1">
    <citation type="journal article" date="2014" name="Front. Microbiol.">
        <title>High frequency of phylogenetically diverse reductive dehalogenase-homologous genes in deep subseafloor sedimentary metagenomes.</title>
        <authorList>
            <person name="Kawai M."/>
            <person name="Futagami T."/>
            <person name="Toyoda A."/>
            <person name="Takaki Y."/>
            <person name="Nishi S."/>
            <person name="Hori S."/>
            <person name="Arai W."/>
            <person name="Tsubouchi T."/>
            <person name="Morono Y."/>
            <person name="Uchiyama I."/>
            <person name="Ito T."/>
            <person name="Fujiyama A."/>
            <person name="Inagaki F."/>
            <person name="Takami H."/>
        </authorList>
    </citation>
    <scope>NUCLEOTIDE SEQUENCE</scope>
    <source>
        <strain evidence="1">Expedition CK06-06</strain>
    </source>
</reference>
<accession>X1SRV7</accession>
<sequence length="32" mass="3807">MLSVDLRMFGIRTKNKVKNITISARHKFFLLQ</sequence>
<dbReference type="AlphaFoldDB" id="X1SRV7"/>
<feature type="non-terminal residue" evidence="1">
    <location>
        <position position="32"/>
    </location>
</feature>
<comment type="caution">
    <text evidence="1">The sequence shown here is derived from an EMBL/GenBank/DDBJ whole genome shotgun (WGS) entry which is preliminary data.</text>
</comment>